<dbReference type="EMBL" id="JADGJW010000605">
    <property type="protein sequence ID" value="KAJ3214612.1"/>
    <property type="molecule type" value="Genomic_DNA"/>
</dbReference>
<dbReference type="AlphaFoldDB" id="A0AAD5TY43"/>
<dbReference type="PANTHER" id="PTHR43313:SF1">
    <property type="entry name" value="3BETA-HYDROXYSTEROID DEHYDROGENASE DHS-16"/>
    <property type="match status" value="1"/>
</dbReference>
<dbReference type="PRINTS" id="PR00081">
    <property type="entry name" value="GDHRDH"/>
</dbReference>
<organism evidence="3 4">
    <name type="scientific">Clydaea vesicula</name>
    <dbReference type="NCBI Taxonomy" id="447962"/>
    <lineage>
        <taxon>Eukaryota</taxon>
        <taxon>Fungi</taxon>
        <taxon>Fungi incertae sedis</taxon>
        <taxon>Chytridiomycota</taxon>
        <taxon>Chytridiomycota incertae sedis</taxon>
        <taxon>Chytridiomycetes</taxon>
        <taxon>Lobulomycetales</taxon>
        <taxon>Lobulomycetaceae</taxon>
        <taxon>Clydaea</taxon>
    </lineage>
</organism>
<gene>
    <name evidence="3" type="ORF">HK099_006780</name>
</gene>
<dbReference type="SUPFAM" id="SSF51735">
    <property type="entry name" value="NAD(P)-binding Rossmann-fold domains"/>
    <property type="match status" value="1"/>
</dbReference>
<evidence type="ECO:0008006" key="5">
    <source>
        <dbReference type="Google" id="ProtNLM"/>
    </source>
</evidence>
<dbReference type="Gene3D" id="1.10.472.10">
    <property type="entry name" value="Cyclin-like"/>
    <property type="match status" value="1"/>
</dbReference>
<keyword evidence="1" id="KW-0521">NADP</keyword>
<feature type="region of interest" description="Disordered" evidence="2">
    <location>
        <begin position="315"/>
        <end position="376"/>
    </location>
</feature>
<evidence type="ECO:0000313" key="3">
    <source>
        <dbReference type="EMBL" id="KAJ3214612.1"/>
    </source>
</evidence>
<dbReference type="Gene3D" id="3.40.50.720">
    <property type="entry name" value="NAD(P)-binding Rossmann-like Domain"/>
    <property type="match status" value="1"/>
</dbReference>
<keyword evidence="4" id="KW-1185">Reference proteome</keyword>
<reference evidence="3" key="1">
    <citation type="submission" date="2020-05" db="EMBL/GenBank/DDBJ databases">
        <title>Phylogenomic resolution of chytrid fungi.</title>
        <authorList>
            <person name="Stajich J.E."/>
            <person name="Amses K."/>
            <person name="Simmons R."/>
            <person name="Seto K."/>
            <person name="Myers J."/>
            <person name="Bonds A."/>
            <person name="Quandt C.A."/>
            <person name="Barry K."/>
            <person name="Liu P."/>
            <person name="Grigoriev I."/>
            <person name="Longcore J.E."/>
            <person name="James T.Y."/>
        </authorList>
    </citation>
    <scope>NUCLEOTIDE SEQUENCE</scope>
    <source>
        <strain evidence="3">JEL0476</strain>
    </source>
</reference>
<evidence type="ECO:0000256" key="2">
    <source>
        <dbReference type="SAM" id="MobiDB-lite"/>
    </source>
</evidence>
<feature type="compositionally biased region" description="Low complexity" evidence="2">
    <location>
        <begin position="342"/>
        <end position="359"/>
    </location>
</feature>
<dbReference type="Proteomes" id="UP001211065">
    <property type="component" value="Unassembled WGS sequence"/>
</dbReference>
<comment type="caution">
    <text evidence="3">The sequence shown here is derived from an EMBL/GenBank/DDBJ whole genome shotgun (WGS) entry which is preliminary data.</text>
</comment>
<dbReference type="InterPro" id="IPR036291">
    <property type="entry name" value="NAD(P)-bd_dom_sf"/>
</dbReference>
<dbReference type="GO" id="GO:0008202">
    <property type="term" value="P:steroid metabolic process"/>
    <property type="evidence" value="ECO:0007669"/>
    <property type="project" value="TreeGrafter"/>
</dbReference>
<dbReference type="PROSITE" id="PS00061">
    <property type="entry name" value="ADH_SHORT"/>
    <property type="match status" value="1"/>
</dbReference>
<accession>A0AAD5TY43</accession>
<dbReference type="GO" id="GO:0016491">
    <property type="term" value="F:oxidoreductase activity"/>
    <property type="evidence" value="ECO:0007669"/>
    <property type="project" value="TreeGrafter"/>
</dbReference>
<name>A0AAD5TY43_9FUNG</name>
<dbReference type="InterPro" id="IPR002347">
    <property type="entry name" value="SDR_fam"/>
</dbReference>
<evidence type="ECO:0000256" key="1">
    <source>
        <dbReference type="ARBA" id="ARBA00022857"/>
    </source>
</evidence>
<protein>
    <recommendedName>
        <fullName evidence="5">NAD(P)-binding protein</fullName>
    </recommendedName>
</protein>
<proteinExistence type="predicted"/>
<evidence type="ECO:0000313" key="4">
    <source>
        <dbReference type="Proteomes" id="UP001211065"/>
    </source>
</evidence>
<sequence length="605" mass="67387">MSLLSLPSYILRQLSGSTDAPTYETVLKLHNADELTLAPIPEKLTETLEKPNSEDNSFTANIDLLGLADWASTTWNNAIGLVATKVLGLPFEFPVYDNGIIIVTGAGSLIGFHAAKTLALKGFTVVAGLRTEQEVVKMETWITAQKQSDKPKINLLPIILDITSDESIKQAVTYVENLTEVLVVSTNGNLENLKLIGVVNCEATSSMGPLELMSHVELTRAFQVNAGGMVRLVQGFLPLLRASKGRVVNLSSSAGLFAANGSYAASKMALEALSDSMRLELFKWGISVSIIEPGAVDPRVWLDASGKENQNHIPLVDIDDEDESPHLPSGRRQSIDTRGRNRNLNSNNSRARSTSNTKSLLKKNEPTPLEGKTPVFNEQASKLAPLYMPMMQTLADLAREHSESLGDKAPSARPTTRAITHALFAQYPMTRYLCGWNAKVAAAVKWAMPDRIIDMGFQTIMMSNEEEDKEIIGVERLLCNMDKDAPVRPIMILALIYVSRLAKVDSSIIDNLPLVWLIAVNLSKKYLMDKNVTKRNNLLQKVFSLENTSRFELLNLVKLETHFLKLINFELFCRREEYEYWERELKRMSLIFFVNQDRFVTSVIN</sequence>
<dbReference type="Pfam" id="PF00106">
    <property type="entry name" value="adh_short"/>
    <property type="match status" value="1"/>
</dbReference>
<dbReference type="PANTHER" id="PTHR43313">
    <property type="entry name" value="SHORT-CHAIN DEHYDROGENASE/REDUCTASE FAMILY 9C"/>
    <property type="match status" value="1"/>
</dbReference>
<dbReference type="InterPro" id="IPR020904">
    <property type="entry name" value="Sc_DH/Rdtase_CS"/>
</dbReference>